<feature type="region of interest" description="Disordered" evidence="4">
    <location>
        <begin position="1129"/>
        <end position="1435"/>
    </location>
</feature>
<feature type="region of interest" description="Disordered" evidence="4">
    <location>
        <begin position="335"/>
        <end position="375"/>
    </location>
</feature>
<feature type="compositionally biased region" description="Basic and acidic residues" evidence="4">
    <location>
        <begin position="1178"/>
        <end position="1211"/>
    </location>
</feature>
<feature type="compositionally biased region" description="Basic and acidic residues" evidence="4">
    <location>
        <begin position="811"/>
        <end position="821"/>
    </location>
</feature>
<feature type="region of interest" description="Disordered" evidence="4">
    <location>
        <begin position="444"/>
        <end position="644"/>
    </location>
</feature>
<dbReference type="InParanoid" id="A0A669D450"/>
<feature type="compositionally biased region" description="Polar residues" evidence="4">
    <location>
        <begin position="1040"/>
        <end position="1052"/>
    </location>
</feature>
<feature type="compositionally biased region" description="Polar residues" evidence="4">
    <location>
        <begin position="584"/>
        <end position="607"/>
    </location>
</feature>
<dbReference type="Pfam" id="PF07894">
    <property type="entry name" value="SACK1"/>
    <property type="match status" value="1"/>
</dbReference>
<feature type="compositionally biased region" description="Basic residues" evidence="4">
    <location>
        <begin position="1333"/>
        <end position="1345"/>
    </location>
</feature>
<comment type="subcellular location">
    <subcellularLocation>
        <location evidence="1">Cytoplasm</location>
    </subcellularLocation>
</comment>
<organism evidence="6 7">
    <name type="scientific">Oreochromis niloticus</name>
    <name type="common">Nile tilapia</name>
    <name type="synonym">Tilapia nilotica</name>
    <dbReference type="NCBI Taxonomy" id="8128"/>
    <lineage>
        <taxon>Eukaryota</taxon>
        <taxon>Metazoa</taxon>
        <taxon>Chordata</taxon>
        <taxon>Craniata</taxon>
        <taxon>Vertebrata</taxon>
        <taxon>Euteleostomi</taxon>
        <taxon>Actinopterygii</taxon>
        <taxon>Neopterygii</taxon>
        <taxon>Teleostei</taxon>
        <taxon>Neoteleostei</taxon>
        <taxon>Acanthomorphata</taxon>
        <taxon>Ovalentaria</taxon>
        <taxon>Cichlomorphae</taxon>
        <taxon>Cichliformes</taxon>
        <taxon>Cichlidae</taxon>
        <taxon>African cichlids</taxon>
        <taxon>Pseudocrenilabrinae</taxon>
        <taxon>Oreochromini</taxon>
        <taxon>Oreochromis</taxon>
    </lineage>
</organism>
<dbReference type="OMA" id="SPACINY"/>
<feature type="region of interest" description="Disordered" evidence="4">
    <location>
        <begin position="1001"/>
        <end position="1020"/>
    </location>
</feature>
<name>A0A669D450_ORENI</name>
<evidence type="ECO:0000256" key="4">
    <source>
        <dbReference type="SAM" id="MobiDB-lite"/>
    </source>
</evidence>
<feature type="compositionally biased region" description="Polar residues" evidence="4">
    <location>
        <begin position="1346"/>
        <end position="1360"/>
    </location>
</feature>
<dbReference type="OrthoDB" id="6103632at2759"/>
<feature type="region of interest" description="Disordered" evidence="4">
    <location>
        <begin position="650"/>
        <end position="669"/>
    </location>
</feature>
<feature type="region of interest" description="Disordered" evidence="4">
    <location>
        <begin position="783"/>
        <end position="845"/>
    </location>
</feature>
<evidence type="ECO:0000256" key="1">
    <source>
        <dbReference type="ARBA" id="ARBA00004496"/>
    </source>
</evidence>
<keyword evidence="7" id="KW-1185">Reference proteome</keyword>
<dbReference type="GeneTree" id="ENSGT00940000157932"/>
<feature type="compositionally biased region" description="Basic and acidic residues" evidence="4">
    <location>
        <begin position="1219"/>
        <end position="1247"/>
    </location>
</feature>
<feature type="domain" description="Scaffolding anchor of CK1" evidence="5">
    <location>
        <begin position="16"/>
        <end position="285"/>
    </location>
</feature>
<proteinExistence type="inferred from homology"/>
<feature type="compositionally biased region" description="Polar residues" evidence="4">
    <location>
        <begin position="1001"/>
        <end position="1017"/>
    </location>
</feature>
<dbReference type="InterPro" id="IPR050944">
    <property type="entry name" value="FAM83"/>
</dbReference>
<dbReference type="PANTHER" id="PTHR16181">
    <property type="entry name" value="PROTEIN FAM83A-RELATED"/>
    <property type="match status" value="1"/>
</dbReference>
<dbReference type="GO" id="GO:0007165">
    <property type="term" value="P:signal transduction"/>
    <property type="evidence" value="ECO:0007669"/>
    <property type="project" value="TreeGrafter"/>
</dbReference>
<reference evidence="6" key="3">
    <citation type="submission" date="2025-09" db="UniProtKB">
        <authorList>
            <consortium name="Ensembl"/>
        </authorList>
    </citation>
    <scope>IDENTIFICATION</scope>
</reference>
<evidence type="ECO:0000313" key="7">
    <source>
        <dbReference type="Proteomes" id="UP000005207"/>
    </source>
</evidence>
<dbReference type="GO" id="GO:0005737">
    <property type="term" value="C:cytoplasm"/>
    <property type="evidence" value="ECO:0007669"/>
    <property type="project" value="UniProtKB-SubCell"/>
</dbReference>
<gene>
    <name evidence="6" type="primary">LOC100690681</name>
</gene>
<dbReference type="PANTHER" id="PTHR16181:SF29">
    <property type="entry name" value="PROTEIN FAM83A-RELATED"/>
    <property type="match status" value="1"/>
</dbReference>
<feature type="region of interest" description="Disordered" evidence="4">
    <location>
        <begin position="677"/>
        <end position="764"/>
    </location>
</feature>
<feature type="compositionally biased region" description="Low complexity" evidence="4">
    <location>
        <begin position="684"/>
        <end position="709"/>
    </location>
</feature>
<comment type="similarity">
    <text evidence="2">Belongs to the FAM83 family.</text>
</comment>
<evidence type="ECO:0000256" key="2">
    <source>
        <dbReference type="ARBA" id="ARBA00006937"/>
    </source>
</evidence>
<protein>
    <submittedName>
        <fullName evidence="6">Protein FAM83G</fullName>
    </submittedName>
</protein>
<dbReference type="Ensembl" id="ENSONIT00000074778.1">
    <property type="protein sequence ID" value="ENSONIP00000053694.1"/>
    <property type="gene ID" value="ENSONIG00000030128.1"/>
</dbReference>
<feature type="compositionally biased region" description="Basic and acidic residues" evidence="4">
    <location>
        <begin position="748"/>
        <end position="757"/>
    </location>
</feature>
<feature type="compositionally biased region" description="Basic and acidic residues" evidence="4">
    <location>
        <begin position="1290"/>
        <end position="1303"/>
    </location>
</feature>
<evidence type="ECO:0000313" key="6">
    <source>
        <dbReference type="Ensembl" id="ENSONIP00000053694.1"/>
    </source>
</evidence>
<keyword evidence="3" id="KW-0963">Cytoplasm</keyword>
<feature type="compositionally biased region" description="Polar residues" evidence="4">
    <location>
        <begin position="628"/>
        <end position="637"/>
    </location>
</feature>
<dbReference type="Gene3D" id="3.30.870.10">
    <property type="entry name" value="Endonuclease Chain A"/>
    <property type="match status" value="1"/>
</dbReference>
<evidence type="ECO:0000256" key="3">
    <source>
        <dbReference type="ARBA" id="ARBA00022490"/>
    </source>
</evidence>
<feature type="compositionally biased region" description="Pro residues" evidence="4">
    <location>
        <begin position="301"/>
        <end position="311"/>
    </location>
</feature>
<dbReference type="InterPro" id="IPR012461">
    <property type="entry name" value="SACK1"/>
</dbReference>
<dbReference type="GO" id="GO:0019901">
    <property type="term" value="F:protein kinase binding"/>
    <property type="evidence" value="ECO:0007669"/>
    <property type="project" value="TreeGrafter"/>
</dbReference>
<feature type="compositionally biased region" description="Basic and acidic residues" evidence="4">
    <location>
        <begin position="1311"/>
        <end position="1332"/>
    </location>
</feature>
<feature type="compositionally biased region" description="Polar residues" evidence="4">
    <location>
        <begin position="734"/>
        <end position="745"/>
    </location>
</feature>
<dbReference type="Proteomes" id="UP000005207">
    <property type="component" value="Linkage group LG4"/>
</dbReference>
<reference evidence="7" key="1">
    <citation type="submission" date="2012-01" db="EMBL/GenBank/DDBJ databases">
        <title>The Genome Sequence of Oreochromis niloticus (Nile Tilapia).</title>
        <authorList>
            <consortium name="Broad Institute Genome Assembly Team"/>
            <consortium name="Broad Institute Sequencing Platform"/>
            <person name="Di Palma F."/>
            <person name="Johnson J."/>
            <person name="Lander E.S."/>
            <person name="Lindblad-Toh K."/>
        </authorList>
    </citation>
    <scope>NUCLEOTIDE SEQUENCE [LARGE SCALE GENOMIC DNA]</scope>
</reference>
<feature type="region of interest" description="Disordered" evidence="4">
    <location>
        <begin position="1448"/>
        <end position="1475"/>
    </location>
</feature>
<feature type="compositionally biased region" description="Polar residues" evidence="4">
    <location>
        <begin position="1129"/>
        <end position="1151"/>
    </location>
</feature>
<dbReference type="FunFam" id="3.30.870.10:FF:000004">
    <property type="entry name" value="protein FAM83H isoform X2"/>
    <property type="match status" value="1"/>
</dbReference>
<feature type="compositionally biased region" description="Polar residues" evidence="4">
    <location>
        <begin position="1248"/>
        <end position="1260"/>
    </location>
</feature>
<dbReference type="CTD" id="561360"/>
<evidence type="ECO:0000259" key="5">
    <source>
        <dbReference type="Pfam" id="PF07894"/>
    </source>
</evidence>
<reference evidence="6" key="2">
    <citation type="submission" date="2025-08" db="UniProtKB">
        <authorList>
            <consortium name="Ensembl"/>
        </authorList>
    </citation>
    <scope>IDENTIFICATION</scope>
</reference>
<feature type="compositionally biased region" description="Basic and acidic residues" evidence="4">
    <location>
        <begin position="486"/>
        <end position="505"/>
    </location>
</feature>
<dbReference type="SUPFAM" id="SSF56024">
    <property type="entry name" value="Phospholipase D/nuclease"/>
    <property type="match status" value="1"/>
</dbReference>
<accession>A0A669D450</accession>
<feature type="region of interest" description="Disordered" evidence="4">
    <location>
        <begin position="1040"/>
        <end position="1075"/>
    </location>
</feature>
<feature type="compositionally biased region" description="Polar residues" evidence="4">
    <location>
        <begin position="506"/>
        <end position="528"/>
    </location>
</feature>
<sequence>MALSQLQCLDNNHVNPRTHESKPEFFYCEDQRLALEALLRDGREAFSKYLEARGLRGFLSDPELEALTGAVEPYDPGSELFSGDAEDEQTPLSLHYWPELSDTSIPQMDLGWPDSDAYRGVTRTTVYTQPPLDGQAHIKEVVRKMIAQAQKVIAVVMDVFTDVDIFRDLLDAGFKRRVSVYILLERATLPHFLAMCRRAKMHAGHLKHLRVRCSEGAEFYTRSCTKVRGRMGHRFMFVDGDKAVSGSYSFTWMASRLDRNLITVVTGQAVNGFDRLFRFLYLSSSSVDLRQTVTEPEPEPEPLPQPAPVIPPSADIARKLYSPKYALVALTNLGPTTSVNQESPKEAQNPENSKKKRRGKASEESTKESPPLHPGLINLEKACLIAYLPTWPEPDPSSDVIGFINVRDAKKPTQVHLQRSEMFETSQAIRFSSLFSSTKETKEEVAKPTQATPKQEEVNALQPAQAKSMVDDAVEKAQQAQLSDVIHNKEASEQKSPASEEKSDLQSDAANSVSARNTFDSSTTTNQEAGLDTPLGAQTPPQSSSKAPASDEGKISHAEQPVSSNSHAKSGSLPELNTEKEAEPTSSLNTQSSAVHRTHTPTPNGAHSPQIPDSPELNTEQDTKEKTAPSQADSQTRAVHKQPQICTEVASSIQTPTVHSNISTSLVSTTQSKNNHIPITTVHSSASSSASVPSTNSSSLPPLTSSVTTPNPPLPASSSLTPAPPVPKPRTIQIVMSDSSTSNGQKLPEIRLVRRPEASTGPLAAHSAFDVAAVEQTSLVKECQTVPELQDDSASKAGAQKDTENTGNPEETPKQESKETSVEADERDADGAASQTVAGSELHKSDALINDAPKAAALKIQEIIPKDVDLETSEDCRIIGKMDARCVATAQADTANPERTLTGSESGDVSDKKGENVTQCRTFLAKVHEPQRISFSKPQGMDQMEALNSPTAPVFSTSYLHMSKDSNGDDAHTSAADAHNQQGEQVRLTHADNAVNMRNTANHNTHSTFQEQTSTGRVGTHTPEKALRLHLSETHLPDFRSQTPVCRSQSLKARTPTPDGVSPRTPALDSLSPDIFDGYISSREDSTLSTTSEEYYECSDSPFNEPVFDHMASRGRGMIEDHISFAHTNSLNSPTTGTGPAHINYSSSDATLGTEHSETHTLTGAAKVPSSSLLGKNVETREVENKASEEEASEEDKHGRKLSVAERREEQESQGPEMRGSEETNRKMEQIKQGEDSTETGGKDKEVQTPTRKVARSQSAAARLVDGGVTAGGSSKERSKPKRSSAGDVKSTEGGRQDREGRENASNQVEIRPRGTERRASPQSKRQTEGQKRSHSSPKPRKTRVQRSPNFFDNMSSLHKLSTRPPQPLVTGPVGSTAGRKQVSQSQQSQDPAAQNQTPYPNSSLLHINPQIQLSPQSHNQTASGPGVQDGRTPFNLSFSRLYNLKGMNGKVNKTPAQSKRGSVAAPAQESKTTS</sequence>
<feature type="compositionally biased region" description="Polar residues" evidence="4">
    <location>
        <begin position="1391"/>
        <end position="1424"/>
    </location>
</feature>
<feature type="region of interest" description="Disordered" evidence="4">
    <location>
        <begin position="291"/>
        <end position="311"/>
    </location>
</feature>